<protein>
    <submittedName>
        <fullName evidence="3">2-C-methyl-D-erythritol 4-phosphate cytidylyltransferase</fullName>
        <ecNumber evidence="3">2.7.7.60</ecNumber>
    </submittedName>
</protein>
<dbReference type="CDD" id="cd02516">
    <property type="entry name" value="CDP-ME_synthetase"/>
    <property type="match status" value="1"/>
</dbReference>
<evidence type="ECO:0000256" key="1">
    <source>
        <dbReference type="ARBA" id="ARBA00022679"/>
    </source>
</evidence>
<dbReference type="Pfam" id="PF01128">
    <property type="entry name" value="IspD"/>
    <property type="match status" value="2"/>
</dbReference>
<sequence>MSNAAILLAAGKGKRMEGKVEDKIFAPISGKSAFLHSLQAFRKSGIVEQITIVYRDDFQRQKIEEHILNANLHLSDITWSKGGRERQDSVYNGLQSTDHRIELVFIHDCARPMITSELIRALADKAARDGAVCLAHRATDTWKHVDPISDDGDSSCEISQEHRRSPTHIPNTIRCLLSDLNRNSLWAMETPQVFDRKLIIEAYELIRNRKLTATDDTTAFSYLNRPITLFENDSPNPKLTTIDDLEYIEFLVTKKPHNVE</sequence>
<proteinExistence type="predicted"/>
<dbReference type="Gene3D" id="3.90.550.10">
    <property type="entry name" value="Spore Coat Polysaccharide Biosynthesis Protein SpsA, Chain A"/>
    <property type="match status" value="1"/>
</dbReference>
<dbReference type="InterPro" id="IPR034683">
    <property type="entry name" value="IspD/TarI"/>
</dbReference>
<dbReference type="EMBL" id="CP029803">
    <property type="protein sequence ID" value="AWT60064.1"/>
    <property type="molecule type" value="Genomic_DNA"/>
</dbReference>
<dbReference type="Proteomes" id="UP000247465">
    <property type="component" value="Chromosome"/>
</dbReference>
<name>A0A2Z4AI91_9BACT</name>
<accession>A0A2Z4AI91</accession>
<evidence type="ECO:0000313" key="4">
    <source>
        <dbReference type="Proteomes" id="UP000247465"/>
    </source>
</evidence>
<dbReference type="PANTHER" id="PTHR32125:SF4">
    <property type="entry name" value="2-C-METHYL-D-ERYTHRITOL 4-PHOSPHATE CYTIDYLYLTRANSFERASE, CHLOROPLASTIC"/>
    <property type="match status" value="1"/>
</dbReference>
<dbReference type="InterPro" id="IPR029044">
    <property type="entry name" value="Nucleotide-diphossugar_trans"/>
</dbReference>
<dbReference type="KEGG" id="mtar:DF168_01264"/>
<dbReference type="InterPro" id="IPR050088">
    <property type="entry name" value="IspD/TarI_cytidylyltransf_bact"/>
</dbReference>
<keyword evidence="2 3" id="KW-0548">Nucleotidyltransferase</keyword>
<dbReference type="SUPFAM" id="SSF53448">
    <property type="entry name" value="Nucleotide-diphospho-sugar transferases"/>
    <property type="match status" value="1"/>
</dbReference>
<dbReference type="PANTHER" id="PTHR32125">
    <property type="entry name" value="2-C-METHYL-D-ERYTHRITOL 4-PHOSPHATE CYTIDYLYLTRANSFERASE, CHLOROPLASTIC"/>
    <property type="match status" value="1"/>
</dbReference>
<dbReference type="AlphaFoldDB" id="A0A2Z4AI91"/>
<organism evidence="3 4">
    <name type="scientific">Candidatus Moanibacter tarae</name>
    <dbReference type="NCBI Taxonomy" id="2200854"/>
    <lineage>
        <taxon>Bacteria</taxon>
        <taxon>Pseudomonadati</taxon>
        <taxon>Verrucomicrobiota</taxon>
        <taxon>Opitutia</taxon>
        <taxon>Puniceicoccales</taxon>
        <taxon>Puniceicoccales incertae sedis</taxon>
        <taxon>Candidatus Moanibacter</taxon>
    </lineage>
</organism>
<reference evidence="3 4" key="1">
    <citation type="submission" date="2018-06" db="EMBL/GenBank/DDBJ databases">
        <title>Draft Genome Sequence of a Novel Marine Bacterium Related to the Verrucomicrobia.</title>
        <authorList>
            <person name="Vosseberg J."/>
            <person name="Martijn J."/>
            <person name="Ettema T.J.G."/>
        </authorList>
    </citation>
    <scope>NUCLEOTIDE SEQUENCE [LARGE SCALE GENOMIC DNA]</scope>
    <source>
        <strain evidence="3">TARA_B100001123</strain>
    </source>
</reference>
<evidence type="ECO:0000256" key="2">
    <source>
        <dbReference type="ARBA" id="ARBA00022695"/>
    </source>
</evidence>
<keyword evidence="1 3" id="KW-0808">Transferase</keyword>
<dbReference type="GO" id="GO:0050518">
    <property type="term" value="F:2-C-methyl-D-erythritol 4-phosphate cytidylyltransferase activity"/>
    <property type="evidence" value="ECO:0007669"/>
    <property type="project" value="UniProtKB-EC"/>
</dbReference>
<dbReference type="EC" id="2.7.7.60" evidence="3"/>
<evidence type="ECO:0000313" key="3">
    <source>
        <dbReference type="EMBL" id="AWT60064.1"/>
    </source>
</evidence>
<gene>
    <name evidence="3" type="primary">ispD</name>
    <name evidence="3" type="ORF">DF168_01264</name>
</gene>